<dbReference type="EMBL" id="JACICA010000005">
    <property type="protein sequence ID" value="MBB3702736.1"/>
    <property type="molecule type" value="Genomic_DNA"/>
</dbReference>
<feature type="transmembrane region" description="Helical" evidence="1">
    <location>
        <begin position="118"/>
        <end position="142"/>
    </location>
</feature>
<evidence type="ECO:0000313" key="3">
    <source>
        <dbReference type="Proteomes" id="UP000541425"/>
    </source>
</evidence>
<feature type="transmembrane region" description="Helical" evidence="1">
    <location>
        <begin position="32"/>
        <end position="58"/>
    </location>
</feature>
<organism evidence="2 3">
    <name type="scientific">Alloprevotella rava</name>
    <dbReference type="NCBI Taxonomy" id="671218"/>
    <lineage>
        <taxon>Bacteria</taxon>
        <taxon>Pseudomonadati</taxon>
        <taxon>Bacteroidota</taxon>
        <taxon>Bacteroidia</taxon>
        <taxon>Bacteroidales</taxon>
        <taxon>Prevotellaceae</taxon>
        <taxon>Alloprevotella</taxon>
    </lineage>
</organism>
<reference evidence="2 3" key="1">
    <citation type="submission" date="2020-08" db="EMBL/GenBank/DDBJ databases">
        <title>Genomic Encyclopedia of Type Strains, Phase IV (KMG-IV): sequencing the most valuable type-strain genomes for metagenomic binning, comparative biology and taxonomic classification.</title>
        <authorList>
            <person name="Goeker M."/>
        </authorList>
    </citation>
    <scope>NUCLEOTIDE SEQUENCE [LARGE SCALE GENOMIC DNA]</scope>
    <source>
        <strain evidence="2 3">DSM 22548</strain>
    </source>
</reference>
<feature type="transmembrane region" description="Helical" evidence="1">
    <location>
        <begin position="94"/>
        <end position="112"/>
    </location>
</feature>
<dbReference type="Proteomes" id="UP000541425">
    <property type="component" value="Unassembled WGS sequence"/>
</dbReference>
<accession>A0A7W5UHS3</accession>
<gene>
    <name evidence="2" type="ORF">FHS60_001205</name>
</gene>
<comment type="caution">
    <text evidence="2">The sequence shown here is derived from an EMBL/GenBank/DDBJ whole genome shotgun (WGS) entry which is preliminary data.</text>
</comment>
<sequence length="161" mass="18205">MQTKPMLSFPKAVKKAFRDYAIFSGRSRRSEFWWFALFNTIVTMGLQFAFFTISIITGLVWVKFLVYLYSLATLIPSLAVAVRRLHDTGRSGGWIVDLFLSTLPMIPTLPLAVWDGRIWAIVILSLCALISFALSITILVFCTNDSSTYSNKYGPSPKYID</sequence>
<keyword evidence="1" id="KW-1133">Transmembrane helix</keyword>
<evidence type="ECO:0000313" key="2">
    <source>
        <dbReference type="EMBL" id="MBB3702736.1"/>
    </source>
</evidence>
<feature type="transmembrane region" description="Helical" evidence="1">
    <location>
        <begin position="64"/>
        <end position="82"/>
    </location>
</feature>
<dbReference type="AlphaFoldDB" id="A0A7W5UHS3"/>
<dbReference type="RefSeq" id="WP_221189642.1">
    <property type="nucleotide sequence ID" value="NZ_JACICA010000005.1"/>
</dbReference>
<dbReference type="Pfam" id="PF05656">
    <property type="entry name" value="DUF805"/>
    <property type="match status" value="1"/>
</dbReference>
<dbReference type="PANTHER" id="PTHR34980:SF2">
    <property type="entry name" value="INNER MEMBRANE PROTEIN YHAH-RELATED"/>
    <property type="match status" value="1"/>
</dbReference>
<keyword evidence="1" id="KW-0812">Transmembrane</keyword>
<protein>
    <submittedName>
        <fullName evidence="2">Uncharacterized membrane protein YhaH (DUF805 family)</fullName>
    </submittedName>
</protein>
<evidence type="ECO:0000256" key="1">
    <source>
        <dbReference type="SAM" id="Phobius"/>
    </source>
</evidence>
<name>A0A7W5UHS3_9BACT</name>
<dbReference type="GO" id="GO:0005886">
    <property type="term" value="C:plasma membrane"/>
    <property type="evidence" value="ECO:0007669"/>
    <property type="project" value="TreeGrafter"/>
</dbReference>
<proteinExistence type="predicted"/>
<keyword evidence="1" id="KW-0472">Membrane</keyword>
<dbReference type="InterPro" id="IPR008523">
    <property type="entry name" value="DUF805"/>
</dbReference>
<dbReference type="PANTHER" id="PTHR34980">
    <property type="entry name" value="INNER MEMBRANE PROTEIN-RELATED-RELATED"/>
    <property type="match status" value="1"/>
</dbReference>